<evidence type="ECO:0000313" key="3">
    <source>
        <dbReference type="Proteomes" id="UP000751190"/>
    </source>
</evidence>
<proteinExistence type="predicted"/>
<name>A0A8J5XCP4_DIALT</name>
<feature type="compositionally biased region" description="Basic and acidic residues" evidence="1">
    <location>
        <begin position="62"/>
        <end position="75"/>
    </location>
</feature>
<protein>
    <submittedName>
        <fullName evidence="2">Uncharacterized protein</fullName>
    </submittedName>
</protein>
<evidence type="ECO:0000256" key="1">
    <source>
        <dbReference type="SAM" id="MobiDB-lite"/>
    </source>
</evidence>
<dbReference type="AlphaFoldDB" id="A0A8J5XCP4"/>
<organism evidence="2 3">
    <name type="scientific">Diacronema lutheri</name>
    <name type="common">Unicellular marine alga</name>
    <name type="synonym">Monochrysis lutheri</name>
    <dbReference type="NCBI Taxonomy" id="2081491"/>
    <lineage>
        <taxon>Eukaryota</taxon>
        <taxon>Haptista</taxon>
        <taxon>Haptophyta</taxon>
        <taxon>Pavlovophyceae</taxon>
        <taxon>Pavlovales</taxon>
        <taxon>Pavlovaceae</taxon>
        <taxon>Diacronema</taxon>
    </lineage>
</organism>
<reference evidence="2" key="1">
    <citation type="submission" date="2021-05" db="EMBL/GenBank/DDBJ databases">
        <title>The genome of the haptophyte Pavlova lutheri (Diacronema luteri, Pavlovales) - a model for lipid biosynthesis in eukaryotic algae.</title>
        <authorList>
            <person name="Hulatt C.J."/>
            <person name="Posewitz M.C."/>
        </authorList>
    </citation>
    <scope>NUCLEOTIDE SEQUENCE</scope>
    <source>
        <strain evidence="2">NIVA-4/92</strain>
    </source>
</reference>
<keyword evidence="3" id="KW-1185">Reference proteome</keyword>
<dbReference type="EMBL" id="JAGTXO010000055">
    <property type="protein sequence ID" value="KAG8458267.1"/>
    <property type="molecule type" value="Genomic_DNA"/>
</dbReference>
<accession>A0A8J5XCP4</accession>
<dbReference type="Proteomes" id="UP000751190">
    <property type="component" value="Unassembled WGS sequence"/>
</dbReference>
<sequence length="308" mass="32615">MATALKPTVADSLLSDEGVLSLMGQPKMVEAIRALKDDAMKYSALVSSDPELAQMMAALQKRMGEAEEHDDRRAPEQPSDAMSAREAALARAQDGEWARAIAECDRGLRTASGELARELHALKTRYSARRDDEAAAQADEAARVRALAQQELADAIDAKTDVHRLQEAIATARALGLHAEPLLGRAQRQLIQRLEQTSGERMRQMRETARLAAVRAASTGATASDRAPAPAQVDEGVARGAMDEARGAAADAERPASQAGAAFGRLAAGKAAVPPVREPARAPAAAPPPVDAELRALVLAAPMLFELD</sequence>
<evidence type="ECO:0000313" key="2">
    <source>
        <dbReference type="EMBL" id="KAG8458267.1"/>
    </source>
</evidence>
<feature type="region of interest" description="Disordered" evidence="1">
    <location>
        <begin position="61"/>
        <end position="87"/>
    </location>
</feature>
<dbReference type="OrthoDB" id="10581550at2759"/>
<gene>
    <name evidence="2" type="ORF">KFE25_001559</name>
</gene>
<comment type="caution">
    <text evidence="2">The sequence shown here is derived from an EMBL/GenBank/DDBJ whole genome shotgun (WGS) entry which is preliminary data.</text>
</comment>